<protein>
    <submittedName>
        <fullName evidence="1">YcaC-related amidohydrolase</fullName>
    </submittedName>
</protein>
<dbReference type="AlphaFoldDB" id="A0A1S6U9U2"/>
<evidence type="ECO:0000313" key="2">
    <source>
        <dbReference type="Proteomes" id="UP000190868"/>
    </source>
</evidence>
<organism evidence="1 2">
    <name type="scientific">Campylobacter pinnipediorum subsp. caledonicus</name>
    <dbReference type="NCBI Taxonomy" id="1874362"/>
    <lineage>
        <taxon>Bacteria</taxon>
        <taxon>Pseudomonadati</taxon>
        <taxon>Campylobacterota</taxon>
        <taxon>Epsilonproteobacteria</taxon>
        <taxon>Campylobacterales</taxon>
        <taxon>Campylobacteraceae</taxon>
        <taxon>Campylobacter</taxon>
    </lineage>
</organism>
<dbReference type="RefSeq" id="WP_078423966.1">
    <property type="nucleotide sequence ID" value="NZ_CP017018.1"/>
</dbReference>
<dbReference type="InterPro" id="IPR000868">
    <property type="entry name" value="Isochorismatase-like_dom"/>
</dbReference>
<dbReference type="Proteomes" id="UP000190868">
    <property type="component" value="Chromosome"/>
</dbReference>
<dbReference type="PANTHER" id="PTHR14119">
    <property type="entry name" value="HYDROLASE"/>
    <property type="match status" value="1"/>
</dbReference>
<sequence length="171" mass="19520">MKTAIMIDMQDSLLNVMYNSDKLIDETMLLLRGLEILDINLIATEQYPKGLGKTSEKFSEFLKNPAFEKIEFSCIKNEKIKQECMKFDEFIVFGIEAHICVLQTIKDLVSLGKKVTLIDTCTSSRSKKDKKTAINHIRTLGVEISSVQSVLFEILKDSKHPKFKEISNLIK</sequence>
<proteinExistence type="predicted"/>
<dbReference type="GeneID" id="56567288"/>
<keyword evidence="2" id="KW-1185">Reference proteome</keyword>
<keyword evidence="1" id="KW-0378">Hydrolase</keyword>
<dbReference type="SUPFAM" id="SSF52499">
    <property type="entry name" value="Isochorismatase-like hydrolases"/>
    <property type="match status" value="1"/>
</dbReference>
<dbReference type="EMBL" id="CP017258">
    <property type="protein sequence ID" value="AQW88479.1"/>
    <property type="molecule type" value="Genomic_DNA"/>
</dbReference>
<reference evidence="2" key="1">
    <citation type="submission" date="2016-09" db="EMBL/GenBank/DDBJ databases">
        <title>Comparative genomics of the Campylobacter concisus group.</title>
        <authorList>
            <person name="Miller W.G."/>
            <person name="Yee E."/>
            <person name="Chapman M.H."/>
            <person name="Huynh S."/>
            <person name="Bono J.L."/>
            <person name="On S.L.W."/>
            <person name="StLeger J."/>
            <person name="Foster G."/>
            <person name="Parker C.T."/>
        </authorList>
    </citation>
    <scope>NUCLEOTIDE SEQUENCE [LARGE SCALE GENOMIC DNA]</scope>
    <source>
        <strain evidence="2">RM18021</strain>
    </source>
</reference>
<accession>A0A1S6U9U2</accession>
<dbReference type="Pfam" id="PF00857">
    <property type="entry name" value="Isochorismatase"/>
    <property type="match status" value="1"/>
</dbReference>
<dbReference type="InterPro" id="IPR036380">
    <property type="entry name" value="Isochorismatase-like_sf"/>
</dbReference>
<evidence type="ECO:0000313" key="1">
    <source>
        <dbReference type="EMBL" id="AQW88479.1"/>
    </source>
</evidence>
<dbReference type="GO" id="GO:0016787">
    <property type="term" value="F:hydrolase activity"/>
    <property type="evidence" value="ECO:0007669"/>
    <property type="project" value="UniProtKB-KW"/>
</dbReference>
<name>A0A1S6U9U2_9BACT</name>
<dbReference type="InterPro" id="IPR050993">
    <property type="entry name" value="Isochorismatase_domain"/>
</dbReference>
<dbReference type="PANTHER" id="PTHR14119:SF3">
    <property type="entry name" value="ISOCHORISMATASE DOMAIN-CONTAINING PROTEIN 2"/>
    <property type="match status" value="1"/>
</dbReference>
<dbReference type="Gene3D" id="3.40.50.850">
    <property type="entry name" value="Isochorismatase-like"/>
    <property type="match status" value="1"/>
</dbReference>
<gene>
    <name evidence="1" type="ORF">CPIN18021_1702</name>
</gene>
<dbReference type="KEGG" id="cpin:CPIN18020_1648"/>